<dbReference type="AlphaFoldDB" id="A0A346PRF8"/>
<evidence type="ECO:0000256" key="1">
    <source>
        <dbReference type="ARBA" id="ARBA00022603"/>
    </source>
</evidence>
<proteinExistence type="predicted"/>
<keyword evidence="5" id="KW-1185">Reference proteome</keyword>
<dbReference type="KEGG" id="nag:AArcMg_2105"/>
<dbReference type="Proteomes" id="UP000258613">
    <property type="component" value="Chromosome"/>
</dbReference>
<accession>A0A346PRF8</accession>
<protein>
    <recommendedName>
        <fullName evidence="3">DNA methylase N-4/N-6 domain-containing protein</fullName>
    </recommendedName>
</protein>
<keyword evidence="2" id="KW-0808">Transferase</keyword>
<dbReference type="InterPro" id="IPR002941">
    <property type="entry name" value="DNA_methylase_N4/N6"/>
</dbReference>
<keyword evidence="1" id="KW-0489">Methyltransferase</keyword>
<dbReference type="GO" id="GO:0003677">
    <property type="term" value="F:DNA binding"/>
    <property type="evidence" value="ECO:0007669"/>
    <property type="project" value="InterPro"/>
</dbReference>
<sequence length="243" mass="28113">MEDSSTKTREEIGNQMYIVDLRSDVSKADSLEDALSDTEGIWESIYERMDSSEVLWVVLNNEYRDGQCWPAPMAFADYIREVAAFDLKNTITVHLFDDAVEHSGLTPSYCEILLLVRDKREYQFHKDRIRIEHVYKGKEWGGERNEGNSAYHDTKVTRYNEDGRDPGNVWLREIRDETSDQSVDRAEPISLTEAIERCILVGSNEDEKVVTYGIDEEVETAISNHERRIRHLEFGENGVIIND</sequence>
<evidence type="ECO:0000259" key="3">
    <source>
        <dbReference type="Pfam" id="PF01555"/>
    </source>
</evidence>
<dbReference type="EMBL" id="CP027033">
    <property type="protein sequence ID" value="AXR82103.1"/>
    <property type="molecule type" value="Genomic_DNA"/>
</dbReference>
<evidence type="ECO:0000256" key="2">
    <source>
        <dbReference type="ARBA" id="ARBA00022679"/>
    </source>
</evidence>
<name>A0A346PRF8_9EURY</name>
<organism evidence="4 5">
    <name type="scientific">Natrarchaeobaculum sulfurireducens</name>
    <dbReference type="NCBI Taxonomy" id="2044521"/>
    <lineage>
        <taxon>Archaea</taxon>
        <taxon>Methanobacteriati</taxon>
        <taxon>Methanobacteriota</taxon>
        <taxon>Stenosarchaea group</taxon>
        <taxon>Halobacteria</taxon>
        <taxon>Halobacteriales</taxon>
        <taxon>Natrialbaceae</taxon>
        <taxon>Natrarchaeobaculum</taxon>
    </lineage>
</organism>
<dbReference type="GO" id="GO:0032259">
    <property type="term" value="P:methylation"/>
    <property type="evidence" value="ECO:0007669"/>
    <property type="project" value="UniProtKB-KW"/>
</dbReference>
<dbReference type="Gene3D" id="3.40.50.150">
    <property type="entry name" value="Vaccinia Virus protein VP39"/>
    <property type="match status" value="1"/>
</dbReference>
<reference evidence="5" key="1">
    <citation type="submission" date="2018-02" db="EMBL/GenBank/DDBJ databases">
        <title>Phenotypic and genomic properties of facultatively anaerobic sulfur-reducing natronoarchaea from hypersaline soda lakes.</title>
        <authorList>
            <person name="Sorokin D.Y."/>
            <person name="Kublanov I.V."/>
            <person name="Roman P."/>
            <person name="Sinninghe Damste J.S."/>
            <person name="Golyshin P.N."/>
            <person name="Rojo D."/>
            <person name="Ciordia S."/>
            <person name="Mena M.D.C."/>
            <person name="Ferrer M."/>
            <person name="Messina E."/>
            <person name="Smedile F."/>
            <person name="La Spada G."/>
            <person name="La Cono V."/>
            <person name="Yakimov M.M."/>
        </authorList>
    </citation>
    <scope>NUCLEOTIDE SEQUENCE [LARGE SCALE GENOMIC DNA]</scope>
    <source>
        <strain evidence="5">AArc-Mg</strain>
    </source>
</reference>
<dbReference type="Pfam" id="PF01555">
    <property type="entry name" value="N6_N4_Mtase"/>
    <property type="match status" value="1"/>
</dbReference>
<dbReference type="InterPro" id="IPR029063">
    <property type="entry name" value="SAM-dependent_MTases_sf"/>
</dbReference>
<dbReference type="GO" id="GO:0008170">
    <property type="term" value="F:N-methyltransferase activity"/>
    <property type="evidence" value="ECO:0007669"/>
    <property type="project" value="InterPro"/>
</dbReference>
<evidence type="ECO:0000313" key="4">
    <source>
        <dbReference type="EMBL" id="AXR82103.1"/>
    </source>
</evidence>
<evidence type="ECO:0000313" key="5">
    <source>
        <dbReference type="Proteomes" id="UP000258613"/>
    </source>
</evidence>
<feature type="domain" description="DNA methylase N-4/N-6" evidence="3">
    <location>
        <begin position="24"/>
        <end position="209"/>
    </location>
</feature>
<gene>
    <name evidence="4" type="ORF">AArcMg_2105</name>
</gene>